<dbReference type="NCBIfam" id="TIGR01549">
    <property type="entry name" value="HAD-SF-IA-v1"/>
    <property type="match status" value="1"/>
</dbReference>
<dbReference type="InterPro" id="IPR023214">
    <property type="entry name" value="HAD_sf"/>
</dbReference>
<dbReference type="SFLD" id="SFLDS00003">
    <property type="entry name" value="Haloacid_Dehalogenase"/>
    <property type="match status" value="1"/>
</dbReference>
<dbReference type="AlphaFoldDB" id="A0A1G5J6V9"/>
<dbReference type="InterPro" id="IPR036412">
    <property type="entry name" value="HAD-like_sf"/>
</dbReference>
<dbReference type="InterPro" id="IPR006439">
    <property type="entry name" value="HAD-SF_hydro_IA"/>
</dbReference>
<proteinExistence type="predicted"/>
<evidence type="ECO:0000313" key="2">
    <source>
        <dbReference type="Proteomes" id="UP000199502"/>
    </source>
</evidence>
<dbReference type="SFLD" id="SFLDG01135">
    <property type="entry name" value="C1.5.6:_HAD__Beta-PGM__Phospha"/>
    <property type="match status" value="1"/>
</dbReference>
<organism evidence="1 2">
    <name type="scientific">Paracoccus tibetensis</name>
    <dbReference type="NCBI Taxonomy" id="336292"/>
    <lineage>
        <taxon>Bacteria</taxon>
        <taxon>Pseudomonadati</taxon>
        <taxon>Pseudomonadota</taxon>
        <taxon>Alphaproteobacteria</taxon>
        <taxon>Rhodobacterales</taxon>
        <taxon>Paracoccaceae</taxon>
        <taxon>Paracoccus</taxon>
    </lineage>
</organism>
<sequence>MRLVVFDVDGTLVDSQHHIVSAMTEGFAAAGLTAPPRAEVLGIVGLSLPVAVAQLAPLADLPVQSRIVEGYRAAYLQARMQETAPLYPGARDCLDRLAGRPDLRLAVATGKSRRGLDAMLEAHGLEGHFVSLQTADGHPSKPHPAMLWAALAEAGAAADRAVMVGDTSFDMDMARAAGMPGFGVSWGYHPAAALDAAGAALIAGDFSGLTKAIEDWAA</sequence>
<dbReference type="GO" id="GO:0005829">
    <property type="term" value="C:cytosol"/>
    <property type="evidence" value="ECO:0007669"/>
    <property type="project" value="TreeGrafter"/>
</dbReference>
<dbReference type="InterPro" id="IPR041492">
    <property type="entry name" value="HAD_2"/>
</dbReference>
<dbReference type="Gene3D" id="3.40.50.1000">
    <property type="entry name" value="HAD superfamily/HAD-like"/>
    <property type="match status" value="1"/>
</dbReference>
<accession>A0A1G5J6V9</accession>
<dbReference type="SFLD" id="SFLDG01129">
    <property type="entry name" value="C1.5:_HAD__Beta-PGM__Phosphata"/>
    <property type="match status" value="1"/>
</dbReference>
<evidence type="ECO:0000313" key="1">
    <source>
        <dbReference type="EMBL" id="SCY83934.1"/>
    </source>
</evidence>
<dbReference type="GO" id="GO:0006281">
    <property type="term" value="P:DNA repair"/>
    <property type="evidence" value="ECO:0007669"/>
    <property type="project" value="TreeGrafter"/>
</dbReference>
<gene>
    <name evidence="1" type="ORF">SAMN05660710_03010</name>
</gene>
<dbReference type="PANTHER" id="PTHR43434">
    <property type="entry name" value="PHOSPHOGLYCOLATE PHOSPHATASE"/>
    <property type="match status" value="1"/>
</dbReference>
<dbReference type="Proteomes" id="UP000199502">
    <property type="component" value="Unassembled WGS sequence"/>
</dbReference>
<dbReference type="PANTHER" id="PTHR43434:SF24">
    <property type="entry name" value="HYDROLASE-RELATED"/>
    <property type="match status" value="1"/>
</dbReference>
<dbReference type="SUPFAM" id="SSF56784">
    <property type="entry name" value="HAD-like"/>
    <property type="match status" value="1"/>
</dbReference>
<dbReference type="InterPro" id="IPR050155">
    <property type="entry name" value="HAD-like_hydrolase_sf"/>
</dbReference>
<reference evidence="1 2" key="1">
    <citation type="submission" date="2016-10" db="EMBL/GenBank/DDBJ databases">
        <authorList>
            <person name="de Groot N.N."/>
        </authorList>
    </citation>
    <scope>NUCLEOTIDE SEQUENCE [LARGE SCALE GENOMIC DNA]</scope>
    <source>
        <strain evidence="1 2">CGMCC 1.8925</strain>
    </source>
</reference>
<protein>
    <submittedName>
        <fullName evidence="1">Phosphoglycolate phosphatase</fullName>
    </submittedName>
</protein>
<dbReference type="Gene3D" id="1.10.150.240">
    <property type="entry name" value="Putative phosphatase, domain 2"/>
    <property type="match status" value="1"/>
</dbReference>
<dbReference type="RefSeq" id="WP_090746390.1">
    <property type="nucleotide sequence ID" value="NZ_FMVT01000011.1"/>
</dbReference>
<dbReference type="GO" id="GO:0008967">
    <property type="term" value="F:phosphoglycolate phosphatase activity"/>
    <property type="evidence" value="ECO:0007669"/>
    <property type="project" value="TreeGrafter"/>
</dbReference>
<name>A0A1G5J6V9_9RHOB</name>
<dbReference type="EMBL" id="FMVT01000011">
    <property type="protein sequence ID" value="SCY83934.1"/>
    <property type="molecule type" value="Genomic_DNA"/>
</dbReference>
<dbReference type="OrthoDB" id="9793014at2"/>
<dbReference type="InterPro" id="IPR023198">
    <property type="entry name" value="PGP-like_dom2"/>
</dbReference>
<dbReference type="STRING" id="336292.SAMN05660710_03010"/>
<keyword evidence="2" id="KW-1185">Reference proteome</keyword>
<dbReference type="Pfam" id="PF13419">
    <property type="entry name" value="HAD_2"/>
    <property type="match status" value="1"/>
</dbReference>